<accession>A0A1W9KP89</accession>
<dbReference type="EMBL" id="MTEI01000026">
    <property type="protein sequence ID" value="OQW85992.1"/>
    <property type="molecule type" value="Genomic_DNA"/>
</dbReference>
<evidence type="ECO:0000313" key="2">
    <source>
        <dbReference type="Proteomes" id="UP000192505"/>
    </source>
</evidence>
<gene>
    <name evidence="1" type="ORF">BWK72_19520</name>
</gene>
<protein>
    <submittedName>
        <fullName evidence="1">Uncharacterized protein</fullName>
    </submittedName>
</protein>
<evidence type="ECO:0000313" key="1">
    <source>
        <dbReference type="EMBL" id="OQW85992.1"/>
    </source>
</evidence>
<organism evidence="1 2">
    <name type="scientific">Rhodoferax ferrireducens</name>
    <dbReference type="NCBI Taxonomy" id="192843"/>
    <lineage>
        <taxon>Bacteria</taxon>
        <taxon>Pseudomonadati</taxon>
        <taxon>Pseudomonadota</taxon>
        <taxon>Betaproteobacteria</taxon>
        <taxon>Burkholderiales</taxon>
        <taxon>Comamonadaceae</taxon>
        <taxon>Rhodoferax</taxon>
    </lineage>
</organism>
<dbReference type="Proteomes" id="UP000192505">
    <property type="component" value="Unassembled WGS sequence"/>
</dbReference>
<proteinExistence type="predicted"/>
<reference evidence="1 2" key="1">
    <citation type="submission" date="2017-01" db="EMBL/GenBank/DDBJ databases">
        <title>Novel large sulfur bacteria in the metagenomes of groundwater-fed chemosynthetic microbial mats in the Lake Huron basin.</title>
        <authorList>
            <person name="Sharrar A.M."/>
            <person name="Flood B.E."/>
            <person name="Bailey J.V."/>
            <person name="Jones D.S."/>
            <person name="Biddanda B."/>
            <person name="Ruberg S.A."/>
            <person name="Marcus D.N."/>
            <person name="Dick G.J."/>
        </authorList>
    </citation>
    <scope>NUCLEOTIDE SEQUENCE [LARGE SCALE GENOMIC DNA]</scope>
    <source>
        <strain evidence="1">A7</strain>
    </source>
</reference>
<name>A0A1W9KP89_9BURK</name>
<sequence length="532" mass="58095">MSDHDIAIGQYADEQMAAPVGVVAPLYVHLAISDLEVIQAASEYPEGRSRTDFIQTALKIGVLSLRAARGVVDGDAIRREGDVLLAQLNERLNGWRTNMEQNLTSSLSHYFDPKQGMFAERVERLVRDDGDLAGVMKGQVANAQVSLTNLFQQFVGENSQLFQMLDPSGDNKLLLTMERTIDGVIQTQNASILQQFSLDEPASALSRLVRELTNKHGDLNEALSKRMSEVVAEFSLDRPDSALSRLVGRVETAQTSLTKEFSLDNQDSAISRLRLEMQKHHAEQMQSANQFMERLGMLVNSIQVRKEEAAKGTRHGLEFETAVGVAIKDLVTEAGDVVQDAGSTTGLINHCKVGDFVITLGPENVAAGAKIVVEAKESAAYDLAKSLEEADTARRNRGAGVCVFVHSQKTAQQGIPEFARYGHDIVVRWDVDEQTSDLWLKAALMVARMMSVRAAQHDKSEAASYVIVDRAIEAIRKQVGGFDDIVTFANSSSVAAKKIIDRANLMKAEIEGKINSLGEQVGKLKGTGESIA</sequence>
<comment type="caution">
    <text evidence="1">The sequence shown here is derived from an EMBL/GenBank/DDBJ whole genome shotgun (WGS) entry which is preliminary data.</text>
</comment>
<dbReference type="AlphaFoldDB" id="A0A1W9KP89"/>